<feature type="chain" id="PRO_5046187620" evidence="1">
    <location>
        <begin position="20"/>
        <end position="427"/>
    </location>
</feature>
<dbReference type="PANTHER" id="PTHR43649">
    <property type="entry name" value="ARABINOSE-BINDING PROTEIN-RELATED"/>
    <property type="match status" value="1"/>
</dbReference>
<dbReference type="SUPFAM" id="SSF53850">
    <property type="entry name" value="Periplasmic binding protein-like II"/>
    <property type="match status" value="1"/>
</dbReference>
<dbReference type="RefSeq" id="WP_197114302.1">
    <property type="nucleotide sequence ID" value="NZ_JACBXQ010000001.1"/>
</dbReference>
<dbReference type="Pfam" id="PF13416">
    <property type="entry name" value="SBP_bac_8"/>
    <property type="match status" value="1"/>
</dbReference>
<evidence type="ECO:0000313" key="3">
    <source>
        <dbReference type="Proteomes" id="UP000721415"/>
    </source>
</evidence>
<keyword evidence="3" id="KW-1185">Reference proteome</keyword>
<dbReference type="EMBL" id="JACBXQ010000001">
    <property type="protein sequence ID" value="MBG9985735.1"/>
    <property type="molecule type" value="Genomic_DNA"/>
</dbReference>
<dbReference type="InterPro" id="IPR010916">
    <property type="entry name" value="TonB_box_CS"/>
</dbReference>
<keyword evidence="1" id="KW-0732">Signal</keyword>
<dbReference type="InterPro" id="IPR006059">
    <property type="entry name" value="SBP"/>
</dbReference>
<gene>
    <name evidence="2" type="ORF">HZY91_02370</name>
</gene>
<sequence length="427" mass="47391">MRKVLTKVLAGILGLSTLAGGLGVQTVAAEEKVTVNYWHVNADTQGGQTVTELVKKFNESQDTIEVVATYNPDMYKGLMQNMQAAVAGDNTPDVVQIGWQFVDYFSENFDYVEPQTIIDQFDSENADYLEKTFLPNVLELAKNKEDSLVGLPYSVSNPVLYLNRDLLREAGLDENGPKTWEEVKEFAATIKDKTGKYGFYLQQPADNWGTQGLLESNGAKFIEDGKAAFASQEGIDAYQLWADMVLKDETAVNLPWDQGVQSFIQGEIAMVYTTIAQRTNIQSNAKFDVATTTSPAFEGKESQIPAGGAMLVMTAQDEKVQEATWEFLKFLYENENVLAWTEGTGYVPSTSSVMDSEEMMKFLEENPMMEAAINQMDKVNKWASFPGDAGLEAEQLLLDMRDSILTGSEEPADALPRVQEEINNLLQ</sequence>
<dbReference type="Gene3D" id="3.40.190.10">
    <property type="entry name" value="Periplasmic binding protein-like II"/>
    <property type="match status" value="2"/>
</dbReference>
<name>A0ABS0LNJ4_9LACT</name>
<organism evidence="2 3">
    <name type="scientific">Facklamia lactis</name>
    <dbReference type="NCBI Taxonomy" id="2749967"/>
    <lineage>
        <taxon>Bacteria</taxon>
        <taxon>Bacillati</taxon>
        <taxon>Bacillota</taxon>
        <taxon>Bacilli</taxon>
        <taxon>Lactobacillales</taxon>
        <taxon>Aerococcaceae</taxon>
        <taxon>Facklamia</taxon>
    </lineage>
</organism>
<dbReference type="PROSITE" id="PS00430">
    <property type="entry name" value="TONB_DEPENDENT_REC_1"/>
    <property type="match status" value="1"/>
</dbReference>
<dbReference type="PANTHER" id="PTHR43649:SF12">
    <property type="entry name" value="DIACETYLCHITOBIOSE BINDING PROTEIN DASA"/>
    <property type="match status" value="1"/>
</dbReference>
<feature type="signal peptide" evidence="1">
    <location>
        <begin position="1"/>
        <end position="19"/>
    </location>
</feature>
<evidence type="ECO:0000256" key="1">
    <source>
        <dbReference type="SAM" id="SignalP"/>
    </source>
</evidence>
<dbReference type="InterPro" id="IPR050490">
    <property type="entry name" value="Bact_solute-bd_prot1"/>
</dbReference>
<dbReference type="Proteomes" id="UP000721415">
    <property type="component" value="Unassembled WGS sequence"/>
</dbReference>
<dbReference type="CDD" id="cd14748">
    <property type="entry name" value="PBP2_UgpB"/>
    <property type="match status" value="1"/>
</dbReference>
<proteinExistence type="predicted"/>
<protein>
    <submittedName>
        <fullName evidence="2">ABC transporter substrate-binding protein</fullName>
    </submittedName>
</protein>
<accession>A0ABS0LNJ4</accession>
<reference evidence="2 3" key="1">
    <citation type="submission" date="2020-07" db="EMBL/GenBank/DDBJ databases">
        <title>Facklamia lactis sp. nov., isolated from raw milk.</title>
        <authorList>
            <person name="Doll E.V."/>
            <person name="Huptas C."/>
            <person name="Staib L."/>
            <person name="Wenning M."/>
            <person name="Scherer S."/>
        </authorList>
    </citation>
    <scope>NUCLEOTIDE SEQUENCE [LARGE SCALE GENOMIC DNA]</scope>
    <source>
        <strain evidence="2 3">DSM 111018</strain>
    </source>
</reference>
<evidence type="ECO:0000313" key="2">
    <source>
        <dbReference type="EMBL" id="MBG9985735.1"/>
    </source>
</evidence>
<comment type="caution">
    <text evidence="2">The sequence shown here is derived from an EMBL/GenBank/DDBJ whole genome shotgun (WGS) entry which is preliminary data.</text>
</comment>